<feature type="transmembrane region" description="Helical" evidence="2">
    <location>
        <begin position="101"/>
        <end position="122"/>
    </location>
</feature>
<keyword evidence="4" id="KW-0496">Mitochondrion</keyword>
<evidence type="ECO:0000313" key="3">
    <source>
        <dbReference type="EMBL" id="CEP02246.1"/>
    </source>
</evidence>
<evidence type="ECO:0000256" key="1">
    <source>
        <dbReference type="SAM" id="MobiDB-lite"/>
    </source>
</evidence>
<accession>A0A0G4J4Q8</accession>
<reference evidence="3 5" key="1">
    <citation type="submission" date="2015-02" db="EMBL/GenBank/DDBJ databases">
        <authorList>
            <person name="Chooi Y.-H."/>
        </authorList>
    </citation>
    <scope>NUCLEOTIDE SEQUENCE [LARGE SCALE GENOMIC DNA]</scope>
    <source>
        <strain evidence="3">E3</strain>
    </source>
</reference>
<feature type="region of interest" description="Disordered" evidence="1">
    <location>
        <begin position="903"/>
        <end position="928"/>
    </location>
</feature>
<keyword evidence="5" id="KW-1185">Reference proteome</keyword>
<proteinExistence type="predicted"/>
<feature type="transmembrane region" description="Helical" evidence="2">
    <location>
        <begin position="143"/>
        <end position="161"/>
    </location>
</feature>
<feature type="transmembrane region" description="Helical" evidence="2">
    <location>
        <begin position="275"/>
        <end position="308"/>
    </location>
</feature>
<name>A0A0G4J4Q8_PLABS</name>
<dbReference type="EMBL" id="OVEO01000001">
    <property type="protein sequence ID" value="SPQ93574.1"/>
    <property type="molecule type" value="Genomic_DNA"/>
</dbReference>
<feature type="transmembrane region" description="Helical" evidence="2">
    <location>
        <begin position="181"/>
        <end position="206"/>
    </location>
</feature>
<organism evidence="3 5">
    <name type="scientific">Plasmodiophora brassicae</name>
    <name type="common">Clubroot disease agent</name>
    <dbReference type="NCBI Taxonomy" id="37360"/>
    <lineage>
        <taxon>Eukaryota</taxon>
        <taxon>Sar</taxon>
        <taxon>Rhizaria</taxon>
        <taxon>Endomyxa</taxon>
        <taxon>Phytomyxea</taxon>
        <taxon>Plasmodiophorida</taxon>
        <taxon>Plasmodiophoridae</taxon>
        <taxon>Plasmodiophora</taxon>
    </lineage>
</organism>
<keyword evidence="2" id="KW-0812">Transmembrane</keyword>
<geneLocation type="mitochondrion" evidence="4"/>
<evidence type="ECO:0000313" key="5">
    <source>
        <dbReference type="Proteomes" id="UP000039324"/>
    </source>
</evidence>
<reference evidence="4 6" key="2">
    <citation type="submission" date="2018-03" db="EMBL/GenBank/DDBJ databases">
        <authorList>
            <person name="Fogelqvist J."/>
        </authorList>
    </citation>
    <scope>NUCLEOTIDE SEQUENCE [LARGE SCALE GENOMIC DNA]</scope>
</reference>
<evidence type="ECO:0000256" key="2">
    <source>
        <dbReference type="SAM" id="Phobius"/>
    </source>
</evidence>
<dbReference type="Proteomes" id="UP000290189">
    <property type="component" value="Unassembled WGS sequence"/>
</dbReference>
<feature type="transmembrane region" description="Helical" evidence="2">
    <location>
        <begin position="352"/>
        <end position="375"/>
    </location>
</feature>
<dbReference type="Proteomes" id="UP000039324">
    <property type="component" value="Unassembled WGS sequence"/>
</dbReference>
<keyword evidence="2" id="KW-1133">Transmembrane helix</keyword>
<feature type="transmembrane region" description="Helical" evidence="2">
    <location>
        <begin position="57"/>
        <end position="81"/>
    </location>
</feature>
<dbReference type="EMBL" id="CDSF01000122">
    <property type="protein sequence ID" value="CEP02246.1"/>
    <property type="molecule type" value="Genomic_DNA"/>
</dbReference>
<feature type="transmembrane region" description="Helical" evidence="2">
    <location>
        <begin position="328"/>
        <end position="345"/>
    </location>
</feature>
<dbReference type="AlphaFoldDB" id="A0A0G4J4Q8"/>
<sequence length="1045" mass="117699">MKNAVRRGWAVAPQFGRAKRNPPVDFQFPVCAVGKKTSGSSTDPFQQLALFEILIDFFQMVSILIPFIMAYPSSSFAFVYLPALRVFGLYFEDLLPASANLAIFYVLVIAMSALTGIAALICRDVDTALSIPGLPALRPLKTATNQVSILFGIMSFLYLPTARYALEVVYESHHFFNGAPLASIVVGGVTSFAALVLYLIAFPHIIQNAVERHRPMAIPVDKSIEASELIAMEEQKAAIEYSHRVIEDDYPLKFLYAPYSAWCAQSKPYMLRVKLLGVILGNVCVWSGAMPALSYLTGVGLVMVVGYWTSAEFRRSRYSDPSLDTLHMRLRVCALAITAIVLLDSGGQSIEFLFGVILICVELYCAVQMVANALLRVRPLIRRHFRRRLTCTLTKSMAPVGDYAVFDADFNPESHRMLRIWNEFWDLYLFDDESRRREQQRGRMRVPDISRALYSNSIFHRDITEPARPLPVPSLEVRALENMVVADDLSNFQTLIDITTDKDMHDNLLLVMRHLHGPNVYWAMDGGKSKTMFGTLHIRTTPLQVELHYEDCDDVVVFDIGKGKSIGERPKLRDLLQANHRDVIVERRRIRSMLKAMDGFPCRTLFRRAISVAVGLRRDHEDVQFTFRSGIIRLLPNNKNTSLLSSFQCFIEYRDGTGTDRSGRSHKFPTYLASIHDLGISWQFNVNSALLAFFQDNWVPQHSLLSAIMLEQQSRINDLRTIWINYQFQRKHSILSPEFWAFVYNNGSLSKANLLAIIAAEIDDTSSHWNTPAEAQRLKDIADIDMLYERLAYFDCDVGVSYWFCFWHDLWVANFDAEQFRSGPMLDCYQSSAIAYRPVPETELLRDLTAARLVADDASPNGTSLTLIDILCGVETSNRLQIPPAMITRLYKRMSDLEKSSVEIDPDHEDDAAGGGVGHAARVDPDDDPVAVDVNQAARRVKTKQPAGKGISVRAKLLLDDQILTAFSSCRSFFDPLIKEGSRFDNFCASEREQLCTAFTLEPFVNGPNVVLTVNDQHKESKAALRSIVVVPAQTVHEQDAAKSA</sequence>
<keyword evidence="2" id="KW-0472">Membrane</keyword>
<gene>
    <name evidence="3" type="ORF">PBRA_002511</name>
    <name evidence="4" type="ORF">PLBR_LOCUS789</name>
</gene>
<evidence type="ECO:0000313" key="4">
    <source>
        <dbReference type="EMBL" id="SPQ93574.1"/>
    </source>
</evidence>
<evidence type="ECO:0000313" key="6">
    <source>
        <dbReference type="Proteomes" id="UP000290189"/>
    </source>
</evidence>
<protein>
    <submittedName>
        <fullName evidence="3">Uncharacterized protein</fullName>
    </submittedName>
</protein>